<dbReference type="InterPro" id="IPR015943">
    <property type="entry name" value="WD40/YVTN_repeat-like_dom_sf"/>
</dbReference>
<keyword evidence="13" id="KW-1185">Reference proteome</keyword>
<keyword evidence="4" id="KW-0677">Repeat</keyword>
<dbReference type="Pfam" id="PF13499">
    <property type="entry name" value="EF-hand_7"/>
    <property type="match status" value="1"/>
</dbReference>
<feature type="domain" description="EF-hand" evidence="11">
    <location>
        <begin position="2554"/>
        <end position="2589"/>
    </location>
</feature>
<evidence type="ECO:0000313" key="13">
    <source>
        <dbReference type="Proteomes" id="UP000794436"/>
    </source>
</evidence>
<dbReference type="GO" id="GO:0055085">
    <property type="term" value="P:transmembrane transport"/>
    <property type="evidence" value="ECO:0007669"/>
    <property type="project" value="InterPro"/>
</dbReference>
<gene>
    <name evidence="12" type="ORF">Poli38472_008567</name>
</gene>
<dbReference type="Pfam" id="PF23409">
    <property type="entry name" value="Beta-prop_EML"/>
    <property type="match status" value="3"/>
</dbReference>
<dbReference type="PANTHER" id="PTHR13720">
    <property type="entry name" value="WD-40 REPEAT PROTEIN"/>
    <property type="match status" value="1"/>
</dbReference>
<feature type="transmembrane region" description="Helical" evidence="10">
    <location>
        <begin position="2363"/>
        <end position="2387"/>
    </location>
</feature>
<evidence type="ECO:0000256" key="4">
    <source>
        <dbReference type="ARBA" id="ARBA00022737"/>
    </source>
</evidence>
<dbReference type="Proteomes" id="UP000794436">
    <property type="component" value="Unassembled WGS sequence"/>
</dbReference>
<dbReference type="PROSITE" id="PS50082">
    <property type="entry name" value="WD_REPEATS_2"/>
    <property type="match status" value="5"/>
</dbReference>
<dbReference type="Gene3D" id="2.130.10.10">
    <property type="entry name" value="YVTN repeat-like/Quinoprotein amine dehydrogenase"/>
    <property type="match status" value="6"/>
</dbReference>
<proteinExistence type="predicted"/>
<dbReference type="Pfam" id="PF23414">
    <property type="entry name" value="Beta-prop_EML_2"/>
    <property type="match status" value="3"/>
</dbReference>
<feature type="transmembrane region" description="Helical" evidence="10">
    <location>
        <begin position="2720"/>
        <end position="2743"/>
    </location>
</feature>
<evidence type="ECO:0000256" key="1">
    <source>
        <dbReference type="ARBA" id="ARBA00004141"/>
    </source>
</evidence>
<feature type="repeat" description="WD" evidence="8">
    <location>
        <begin position="900"/>
        <end position="932"/>
    </location>
</feature>
<evidence type="ECO:0000256" key="5">
    <source>
        <dbReference type="ARBA" id="ARBA00022837"/>
    </source>
</evidence>
<keyword evidence="7 10" id="KW-0472">Membrane</keyword>
<dbReference type="SUPFAM" id="SSF50978">
    <property type="entry name" value="WD40 repeat-like"/>
    <property type="match status" value="5"/>
</dbReference>
<dbReference type="GO" id="GO:0008017">
    <property type="term" value="F:microtubule binding"/>
    <property type="evidence" value="ECO:0007669"/>
    <property type="project" value="TreeGrafter"/>
</dbReference>
<dbReference type="GO" id="GO:0016020">
    <property type="term" value="C:membrane"/>
    <property type="evidence" value="ECO:0007669"/>
    <property type="project" value="UniProtKB-SubCell"/>
</dbReference>
<dbReference type="InterPro" id="IPR055439">
    <property type="entry name" value="Beta-prop_EML_1st"/>
</dbReference>
<evidence type="ECO:0000256" key="9">
    <source>
        <dbReference type="SAM" id="MobiDB-lite"/>
    </source>
</evidence>
<dbReference type="PROSITE" id="PS50294">
    <property type="entry name" value="WD_REPEATS_REGION"/>
    <property type="match status" value="2"/>
</dbReference>
<dbReference type="InterPro" id="IPR055442">
    <property type="entry name" value="Beta-prop_EML-like_2nd"/>
</dbReference>
<feature type="region of interest" description="Disordered" evidence="9">
    <location>
        <begin position="263"/>
        <end position="287"/>
    </location>
</feature>
<dbReference type="SUPFAM" id="SSF47473">
    <property type="entry name" value="EF-hand"/>
    <property type="match status" value="2"/>
</dbReference>
<feature type="transmembrane region" description="Helical" evidence="10">
    <location>
        <begin position="2755"/>
        <end position="2779"/>
    </location>
</feature>
<feature type="domain" description="EF-hand" evidence="11">
    <location>
        <begin position="2590"/>
        <end position="2625"/>
    </location>
</feature>
<evidence type="ECO:0000256" key="2">
    <source>
        <dbReference type="ARBA" id="ARBA00022574"/>
    </source>
</evidence>
<comment type="subcellular location">
    <subcellularLocation>
        <location evidence="1">Membrane</location>
        <topology evidence="1">Multi-pass membrane protein</topology>
    </subcellularLocation>
</comment>
<dbReference type="PANTHER" id="PTHR13720:SF33">
    <property type="entry name" value="HELP DOMAIN-CONTAINING PROTEIN"/>
    <property type="match status" value="1"/>
</dbReference>
<evidence type="ECO:0000259" key="11">
    <source>
        <dbReference type="PROSITE" id="PS50222"/>
    </source>
</evidence>
<feature type="transmembrane region" description="Helical" evidence="10">
    <location>
        <begin position="2812"/>
        <end position="2832"/>
    </location>
</feature>
<evidence type="ECO:0000256" key="10">
    <source>
        <dbReference type="SAM" id="Phobius"/>
    </source>
</evidence>
<dbReference type="InterPro" id="IPR018247">
    <property type="entry name" value="EF_Hand_1_Ca_BS"/>
</dbReference>
<feature type="transmembrane region" description="Helical" evidence="10">
    <location>
        <begin position="2321"/>
        <end position="2343"/>
    </location>
</feature>
<keyword evidence="5" id="KW-0106">Calcium</keyword>
<feature type="transmembrane region" description="Helical" evidence="10">
    <location>
        <begin position="2291"/>
        <end position="2309"/>
    </location>
</feature>
<feature type="repeat" description="WD" evidence="8">
    <location>
        <begin position="1238"/>
        <end position="1270"/>
    </location>
</feature>
<evidence type="ECO:0000256" key="8">
    <source>
        <dbReference type="PROSITE-ProRule" id="PRU00221"/>
    </source>
</evidence>
<accession>A0A8K1FCK6</accession>
<dbReference type="EMBL" id="SPLM01000146">
    <property type="protein sequence ID" value="TMW55919.1"/>
    <property type="molecule type" value="Genomic_DNA"/>
</dbReference>
<sequence length="2839" mass="310451">MGNALTSAVRDPASVALVEAVVPFDNLHVHEVEAYWRHFYDQATSFALTRAEFRAICTKTACFLNPGVSTHRVVQDADAAFKVFCVRHSYPLEGRAVVAESELMDALEFLSVIAFIADAPIEDKIDLIFDSWDMSEDTALDVEECTISLKSTLNGLTKALRPVNERSTDKRTLALMDDEDIELLAERIFREIAKVASSSSLNQITINSDQFRAYCTENKTARALFDLFHSAKSEQNPSNQDEDDESIDPNDISADEARRLAQKIEQGQEADSKTAGEESFSAQTEDPGDEFLAVKPWKGAIVPPTKVPALDKTAPVIAISLEWIFGYCAQDTKNSVRYGHSGSGHQDEIVYPAAAVGVVLNTKMMKQRHYLGHTDDVLSICLHPKQHVVASGEIGKRPKICVWDLSTQETLCVLQGFHQRGVLLLAFQQDSQLISIGGDDDHSIAVYESKDGWKSAVLKVSSKGNKAVPYHLTANPSSTTLDFVCCGEKYIDFWTSDGKMLSAKKALLGKKGNQQPFLVAEYLGSSGSVVVGTNDGHLYHFGGRDLSSVIRAHGSAVNALHFQAGSLVSGSKDGQVSVWSDKLKLLVGPFDVKDTVLGSRPMYYNVRSCCFSHDQKTILFGTLASEIYEIDAKTGKSVREDALVKAHFQGETWGLDTHPHKAQCCTVGDDHTLRVWDLERHKELRSVALDLPARCCAYSSDGKMIAVGFGDGSNVNSKAKSAAKKPSGGFAVFSEADLVKVKEPNYEPKKWVSDIKFSPDNRVLAVASHDTTVYFYDALKGFAKKHAFKKHTAYVTHIDFSSDGHHLQSTCGGYELLFSEVKSARHMINASSFRDERWNTMTSTLGWAVQGIWEEGSDGTDVNAVDRSKDGLYLATGDDFGKVKIFRYPCALEKASSVELHGHSSHVTNVRWSSHDRYILSVGGNDRCLFVWRHEKPDKMDYGLTGLDRDQGRVAAPVLDDVVDTRDDDPLDVLATEEDIGDEFMAVKPWLGAIVPPSDSKSLKIINSAPDTRLELERVHGYQGQNASNNALYDSSGKVVYHAAAIGIVFDKTSQRQAFFKHHDDDIMAFCAHPNGTTFATAQMGKKPKIYTWNSNSPASSISCLDGFHQRFVSTMSFSLDGKKLGSVGGDDDHSVAIYNWQNGILVASAKGERSNVLAMCFHAEQWITCGDKHVRFWREQGKNLTSKKAIFGKANHKDGRMPGVFESVVSFGANAVVGASNGDLYIFQSSNELSKIVRGHSASLSALYASTSGNELITGSKDGSVKLWDSQLACISAFDLKSHAPSLQVLNPAIRSVCLVAGSRSFGTLLIGTAGSDLIEIDTTRSTPACTVITRGHSELELWGLACHPTRPEYCTTGDDGVLRVWDLHKKTQLRAEKFGAMARACAIFHGDTLDVIAVGLGGRHAANARNAKAQAKTGTILLLSYADISKPLFEDKPSKQPISDVKFAPNGSVLAVGSHDHNIYLYAIQDNFKKVTKAATFSKHTSYITHFDFSADSRFLQSNCGAYELLFSDPATGKQITSASSTKDVKWGTWTCVLGWPVQGIWPPCSDGTEVNAVDRSAKGDLLVSGDDFGLVKLFRYPCVTKNASSADYRGHSSHVTNVRWAVSDTHVISVGGNDRCVMEWKVCRDNEEPSAEIAEEIEIEEAAEVEESIDEPEGDEFLAVKPWLGAIVAPSNAPTPNTREPDLHIDLDWVYGYHTELSKQNLMYNSYGEIVYHTAAVGVIYDAQQHLQRHHQCHNDDIMSFTMSPKRNVVATGERGKRPVIRLWDAHTGVLLSEIKGAHARGVVSLAFSSDATKLASVGDDDDHSVALWEDSSHGAWKQPKAVAAAKGDKGVNYFASFGSGMDSLVTGGAKHVLFWRVEGKTMQSKRGKLGKTGTLQLFPSGCGFGDDFVTGTASGELYVWRGDTLSKAVKAHDGESTVVYAQNVSTGRDSSLMLLSGGKDGRIIMWNASYQCLKMFDLGSMGTGCLNKALCSLSLDSNGRKILVGTASSDIFELEVASETVLNGGKPVVSGHFALELWGLAVHPNAREFTTTGDDATLRTWDMDTKQLLSVTKLPTKARACAYSPDAALLAVGLGGDNGVRRKGKAAKSKEGGIIVLSTSDNKIVFEDQPAKEWISDVKFSPCGQLVGFGSHDNALHLYSCRDTDLKKRKPFAKHSSYITHFDFSHDSKYIQSNCGAYELLFCDTSTSDQVRSATSVRNVNWATWTCTLGWPVQGIWPECADGTDVNSVCASSSRTILATGDDACKVKLFRYPCTIKGVMRDEMATRTMSSFFIDPKDLPQDGYGLSQVLFLGAVYGFVLFNASNMISDGSELLLLVPAMAGIVGSVVLPVLGAVPDGAIVLFSGMGPNAQEQVSVGVGALAGSTIMLLTIPWALSILAGRVNLDEQGRGSYIRPKNAPEGWSKLTPHGNMNLFKTGVVLFDEIRSNARTMIVTSLIYLILQIPAFQYTGTHARDAVADHEAVAKAERPFAFVAFVVSMAAFFIYLYWNVKRSSKVAEDVIDEIRVQAIRNGEISLSGVLSAELVQMKRAKPDSSTALNPRALFENVADIIRPFFHAYDKNRDNRIDADELQFFFKDMGETITREEALHWMKEADKDNSGFVEFNELVEAAAKYLVAKYETEQEGRVVEMKQIHVEVPHTDLSFANNDDDEAEEDEEIPEDLAHLSISEQQRKIKLRAAYLMFVGTALVLIFSDPMVDVLSEVGARTGIPAFYVSFVVAPLASNASELIAAYNYAQKKTSKTISISISALLGAACMNNTFCLGIFAALLYFKGGLVWEFSAETIAILMVELVMGYFAMKKTQRLFDGLIVFLLYPASICLVFFLENVIGLD</sequence>
<reference evidence="12" key="1">
    <citation type="submission" date="2019-03" db="EMBL/GenBank/DDBJ databases">
        <title>Long read genome sequence of the mycoparasitic Pythium oligandrum ATCC 38472 isolated from sugarbeet rhizosphere.</title>
        <authorList>
            <person name="Gaulin E."/>
        </authorList>
    </citation>
    <scope>NUCLEOTIDE SEQUENCE</scope>
    <source>
        <strain evidence="12">ATCC 38472_TT</strain>
    </source>
</reference>
<protein>
    <recommendedName>
        <fullName evidence="11">EF-hand domain-containing protein</fullName>
    </recommendedName>
</protein>
<dbReference type="SMART" id="SM00320">
    <property type="entry name" value="WD40"/>
    <property type="match status" value="25"/>
</dbReference>
<dbReference type="GO" id="GO:0005509">
    <property type="term" value="F:calcium ion binding"/>
    <property type="evidence" value="ECO:0007669"/>
    <property type="project" value="InterPro"/>
</dbReference>
<dbReference type="InterPro" id="IPR001680">
    <property type="entry name" value="WD40_rpt"/>
</dbReference>
<evidence type="ECO:0000256" key="3">
    <source>
        <dbReference type="ARBA" id="ARBA00022692"/>
    </source>
</evidence>
<dbReference type="InterPro" id="IPR004837">
    <property type="entry name" value="NaCa_Exmemb"/>
</dbReference>
<dbReference type="PROSITE" id="PS50222">
    <property type="entry name" value="EF_HAND_2"/>
    <property type="match status" value="2"/>
</dbReference>
<dbReference type="InterPro" id="IPR005108">
    <property type="entry name" value="HELP"/>
</dbReference>
<keyword evidence="3 10" id="KW-0812">Transmembrane</keyword>
<dbReference type="CDD" id="cd00051">
    <property type="entry name" value="EFh"/>
    <property type="match status" value="1"/>
</dbReference>
<dbReference type="FunFam" id="2.130.10.10:FF:000320">
    <property type="entry name" value="echinoderm microtubule-associated protein-like 6"/>
    <property type="match status" value="3"/>
</dbReference>
<organism evidence="12 13">
    <name type="scientific">Pythium oligandrum</name>
    <name type="common">Mycoparasitic fungus</name>
    <dbReference type="NCBI Taxonomy" id="41045"/>
    <lineage>
        <taxon>Eukaryota</taxon>
        <taxon>Sar</taxon>
        <taxon>Stramenopiles</taxon>
        <taxon>Oomycota</taxon>
        <taxon>Peronosporomycetes</taxon>
        <taxon>Pythiales</taxon>
        <taxon>Pythiaceae</taxon>
        <taxon>Pythium</taxon>
    </lineage>
</organism>
<dbReference type="InterPro" id="IPR036322">
    <property type="entry name" value="WD40_repeat_dom_sf"/>
</dbReference>
<dbReference type="OrthoDB" id="47802at2759"/>
<feature type="transmembrane region" description="Helical" evidence="10">
    <location>
        <begin position="2785"/>
        <end position="2805"/>
    </location>
</feature>
<dbReference type="InterPro" id="IPR011992">
    <property type="entry name" value="EF-hand-dom_pair"/>
</dbReference>
<feature type="repeat" description="WD" evidence="8">
    <location>
        <begin position="550"/>
        <end position="580"/>
    </location>
</feature>
<evidence type="ECO:0000256" key="6">
    <source>
        <dbReference type="ARBA" id="ARBA00022989"/>
    </source>
</evidence>
<dbReference type="Pfam" id="PF03451">
    <property type="entry name" value="HELP"/>
    <property type="match status" value="3"/>
</dbReference>
<feature type="repeat" description="WD" evidence="8">
    <location>
        <begin position="666"/>
        <end position="686"/>
    </location>
</feature>
<keyword evidence="6 10" id="KW-1133">Transmembrane helix</keyword>
<keyword evidence="2 8" id="KW-0853">WD repeat</keyword>
<feature type="transmembrane region" description="Helical" evidence="10">
    <location>
        <begin position="2439"/>
        <end position="2458"/>
    </location>
</feature>
<feature type="transmembrane region" description="Helical" evidence="10">
    <location>
        <begin position="2682"/>
        <end position="2700"/>
    </location>
</feature>
<dbReference type="PROSITE" id="PS00018">
    <property type="entry name" value="EF_HAND_1"/>
    <property type="match status" value="2"/>
</dbReference>
<dbReference type="SMART" id="SM00054">
    <property type="entry name" value="EFh"/>
    <property type="match status" value="2"/>
</dbReference>
<dbReference type="InterPro" id="IPR002048">
    <property type="entry name" value="EF_hand_dom"/>
</dbReference>
<name>A0A8K1FCK6_PYTOL</name>
<dbReference type="Pfam" id="PF01699">
    <property type="entry name" value="Na_Ca_ex"/>
    <property type="match status" value="1"/>
</dbReference>
<evidence type="ECO:0000313" key="12">
    <source>
        <dbReference type="EMBL" id="TMW55919.1"/>
    </source>
</evidence>
<feature type="repeat" description="WD" evidence="8">
    <location>
        <begin position="2028"/>
        <end position="2059"/>
    </location>
</feature>
<evidence type="ECO:0000256" key="7">
    <source>
        <dbReference type="ARBA" id="ARBA00023136"/>
    </source>
</evidence>
<dbReference type="InterPro" id="IPR050630">
    <property type="entry name" value="WD_repeat_EMAP"/>
</dbReference>
<comment type="caution">
    <text evidence="12">The sequence shown here is derived from an EMBL/GenBank/DDBJ whole genome shotgun (WGS) entry which is preliminary data.</text>
</comment>
<dbReference type="Gene3D" id="1.10.238.10">
    <property type="entry name" value="EF-hand"/>
    <property type="match status" value="2"/>
</dbReference>
<feature type="transmembrane region" description="Helical" evidence="10">
    <location>
        <begin position="2478"/>
        <end position="2496"/>
    </location>
</feature>